<dbReference type="Pfam" id="PF00270">
    <property type="entry name" value="DEAD"/>
    <property type="match status" value="1"/>
</dbReference>
<evidence type="ECO:0000259" key="8">
    <source>
        <dbReference type="PROSITE" id="PS51192"/>
    </source>
</evidence>
<organism evidence="10 11">
    <name type="scientific">Microvirga aerilata</name>
    <dbReference type="NCBI Taxonomy" id="670292"/>
    <lineage>
        <taxon>Bacteria</taxon>
        <taxon>Pseudomonadati</taxon>
        <taxon>Pseudomonadota</taxon>
        <taxon>Alphaproteobacteria</taxon>
        <taxon>Hyphomicrobiales</taxon>
        <taxon>Methylobacteriaceae</taxon>
        <taxon>Microvirga</taxon>
    </lineage>
</organism>
<proteinExistence type="inferred from homology"/>
<dbReference type="Proteomes" id="UP000605848">
    <property type="component" value="Unassembled WGS sequence"/>
</dbReference>
<dbReference type="GO" id="GO:0005829">
    <property type="term" value="C:cytosol"/>
    <property type="evidence" value="ECO:0007669"/>
    <property type="project" value="TreeGrafter"/>
</dbReference>
<evidence type="ECO:0000313" key="10">
    <source>
        <dbReference type="EMBL" id="MBL0403204.1"/>
    </source>
</evidence>
<protein>
    <submittedName>
        <fullName evidence="10">DEAD/DEAH box helicase</fullName>
    </submittedName>
</protein>
<dbReference type="Gene3D" id="3.30.70.330">
    <property type="match status" value="1"/>
</dbReference>
<dbReference type="InterPro" id="IPR050079">
    <property type="entry name" value="DEAD_box_RNA_helicase"/>
</dbReference>
<gene>
    <name evidence="10" type="ORF">JKG68_04435</name>
</gene>
<dbReference type="InterPro" id="IPR001650">
    <property type="entry name" value="Helicase_C-like"/>
</dbReference>
<dbReference type="PANTHER" id="PTHR47959">
    <property type="entry name" value="ATP-DEPENDENT RNA HELICASE RHLE-RELATED"/>
    <property type="match status" value="1"/>
</dbReference>
<feature type="compositionally biased region" description="Basic residues" evidence="7">
    <location>
        <begin position="600"/>
        <end position="610"/>
    </location>
</feature>
<dbReference type="InterPro" id="IPR012677">
    <property type="entry name" value="Nucleotide-bd_a/b_plait_sf"/>
</dbReference>
<dbReference type="GO" id="GO:0003724">
    <property type="term" value="F:RNA helicase activity"/>
    <property type="evidence" value="ECO:0007669"/>
    <property type="project" value="TreeGrafter"/>
</dbReference>
<dbReference type="CDD" id="cd00268">
    <property type="entry name" value="DEADc"/>
    <property type="match status" value="1"/>
</dbReference>
<sequence length="610" mass="68116">MPFPATNPSLERSLADKGYNDPTPVQGAVLEPDALNRDLLVSAQTGSGKTVAYGLAMASTLLGDAERFDPPREPLALIIAPTRELALQVNRELIWLYGPAGARVASCVGGMDVRREQRALADGCHIVVGTPGRLRDHLERGRLDTSKMRVVVLDEADEMLDLGFREDLEFILDATPEDRRTLLFSATLPKNIVALARRYQREAHRIDTLVQNQPHGDIDYRALRCAPNEVEHAVVNVLRFYESRGAMVFCHTREAVRHLHASLVERGFSAVSLSGELTQNERSNALQSLRDGRARVCVATDVAARGIDLPDLGLVIHFDLPNDHETLLHRSGRTGRAGRKGTCVLLVPYTRRRKAERLIDMAGIDVSWAGPPSADEIRVRDRERLMQDPIFAEEATEDDFAMARALLAERSAEEIANALVKFHRARLPAPEEIVDAGSDREPRLRKDKRERTEERTRGPKERGRDSSEGGFERSSEDMVWFRMSVGRRNNADPRWLLPIICRLGHVTKKEIGSIKIFDRETKFEIVKSHAPKFASAVRKTNDEDIRIEPADAGSGKSWDGPAKKGTKERGAAPPRKDFKDRKGPKDSTGPRDFKSSKGPKDKKRSAEKRS</sequence>
<evidence type="ECO:0000259" key="9">
    <source>
        <dbReference type="PROSITE" id="PS51194"/>
    </source>
</evidence>
<evidence type="ECO:0000256" key="2">
    <source>
        <dbReference type="ARBA" id="ARBA00022801"/>
    </source>
</evidence>
<evidence type="ECO:0000256" key="5">
    <source>
        <dbReference type="ARBA" id="ARBA00038437"/>
    </source>
</evidence>
<dbReference type="InterPro" id="IPR027417">
    <property type="entry name" value="P-loop_NTPase"/>
</dbReference>
<evidence type="ECO:0000256" key="1">
    <source>
        <dbReference type="ARBA" id="ARBA00022741"/>
    </source>
</evidence>
<dbReference type="InterPro" id="IPR005580">
    <property type="entry name" value="DbpA/CsdA_RNA-bd_dom"/>
</dbReference>
<dbReference type="InterPro" id="IPR014001">
    <property type="entry name" value="Helicase_ATP-bd"/>
</dbReference>
<dbReference type="SMART" id="SM00490">
    <property type="entry name" value="HELICc"/>
    <property type="match status" value="1"/>
</dbReference>
<feature type="compositionally biased region" description="Polar residues" evidence="7">
    <location>
        <begin position="1"/>
        <end position="10"/>
    </location>
</feature>
<dbReference type="CDD" id="cd12252">
    <property type="entry name" value="RRM_DbpA"/>
    <property type="match status" value="1"/>
</dbReference>
<dbReference type="PROSITE" id="PS51194">
    <property type="entry name" value="HELICASE_CTER"/>
    <property type="match status" value="1"/>
</dbReference>
<evidence type="ECO:0000256" key="7">
    <source>
        <dbReference type="SAM" id="MobiDB-lite"/>
    </source>
</evidence>
<dbReference type="SMART" id="SM00487">
    <property type="entry name" value="DEXDc"/>
    <property type="match status" value="1"/>
</dbReference>
<dbReference type="SUPFAM" id="SSF52540">
    <property type="entry name" value="P-loop containing nucleoside triphosphate hydrolases"/>
    <property type="match status" value="1"/>
</dbReference>
<dbReference type="PROSITE" id="PS51192">
    <property type="entry name" value="HELICASE_ATP_BIND_1"/>
    <property type="match status" value="1"/>
</dbReference>
<keyword evidence="1 6" id="KW-0547">Nucleotide-binding</keyword>
<dbReference type="PANTHER" id="PTHR47959:SF1">
    <property type="entry name" value="ATP-DEPENDENT RNA HELICASE DBPA"/>
    <property type="match status" value="1"/>
</dbReference>
<accession>A0A936ZAX6</accession>
<feature type="region of interest" description="Disordered" evidence="7">
    <location>
        <begin position="433"/>
        <end position="473"/>
    </location>
</feature>
<reference evidence="10" key="1">
    <citation type="submission" date="2021-01" db="EMBL/GenBank/DDBJ databases">
        <title>Microvirga sp.</title>
        <authorList>
            <person name="Kim M.K."/>
        </authorList>
    </citation>
    <scope>NUCLEOTIDE SEQUENCE</scope>
    <source>
        <strain evidence="10">5420S-16</strain>
    </source>
</reference>
<keyword evidence="4 6" id="KW-0067">ATP-binding</keyword>
<feature type="compositionally biased region" description="Basic and acidic residues" evidence="7">
    <location>
        <begin position="437"/>
        <end position="473"/>
    </location>
</feature>
<dbReference type="EMBL" id="JAEQMY010000004">
    <property type="protein sequence ID" value="MBL0403204.1"/>
    <property type="molecule type" value="Genomic_DNA"/>
</dbReference>
<keyword evidence="2 6" id="KW-0378">Hydrolase</keyword>
<feature type="compositionally biased region" description="Basic and acidic residues" evidence="7">
    <location>
        <begin position="561"/>
        <end position="599"/>
    </location>
</feature>
<dbReference type="GO" id="GO:0016787">
    <property type="term" value="F:hydrolase activity"/>
    <property type="evidence" value="ECO:0007669"/>
    <property type="project" value="UniProtKB-KW"/>
</dbReference>
<dbReference type="GO" id="GO:0005524">
    <property type="term" value="F:ATP binding"/>
    <property type="evidence" value="ECO:0007669"/>
    <property type="project" value="UniProtKB-KW"/>
</dbReference>
<dbReference type="GO" id="GO:0003676">
    <property type="term" value="F:nucleic acid binding"/>
    <property type="evidence" value="ECO:0007669"/>
    <property type="project" value="InterPro"/>
</dbReference>
<feature type="region of interest" description="Disordered" evidence="7">
    <location>
        <begin position="1"/>
        <end position="23"/>
    </location>
</feature>
<feature type="domain" description="Helicase ATP-binding" evidence="8">
    <location>
        <begin position="30"/>
        <end position="206"/>
    </location>
</feature>
<dbReference type="InterPro" id="IPR044742">
    <property type="entry name" value="DEAD/DEAH_RhlB"/>
</dbReference>
<dbReference type="InterPro" id="IPR000629">
    <property type="entry name" value="RNA-helicase_DEAD-box_CS"/>
</dbReference>
<comment type="similarity">
    <text evidence="5 6">Belongs to the DEAD box helicase family.</text>
</comment>
<feature type="domain" description="Helicase C-terminal" evidence="9">
    <location>
        <begin position="233"/>
        <end position="385"/>
    </location>
</feature>
<dbReference type="Gene3D" id="3.40.50.300">
    <property type="entry name" value="P-loop containing nucleotide triphosphate hydrolases"/>
    <property type="match status" value="2"/>
</dbReference>
<dbReference type="PROSITE" id="PS00039">
    <property type="entry name" value="DEAD_ATP_HELICASE"/>
    <property type="match status" value="1"/>
</dbReference>
<dbReference type="AlphaFoldDB" id="A0A936ZAX6"/>
<evidence type="ECO:0000256" key="3">
    <source>
        <dbReference type="ARBA" id="ARBA00022806"/>
    </source>
</evidence>
<name>A0A936ZAX6_9HYPH</name>
<dbReference type="CDD" id="cd18787">
    <property type="entry name" value="SF2_C_DEAD"/>
    <property type="match status" value="1"/>
</dbReference>
<comment type="caution">
    <text evidence="10">The sequence shown here is derived from an EMBL/GenBank/DDBJ whole genome shotgun (WGS) entry which is preliminary data.</text>
</comment>
<feature type="region of interest" description="Disordered" evidence="7">
    <location>
        <begin position="544"/>
        <end position="610"/>
    </location>
</feature>
<dbReference type="RefSeq" id="WP_202056213.1">
    <property type="nucleotide sequence ID" value="NZ_JAEQMY010000004.1"/>
</dbReference>
<keyword evidence="11" id="KW-1185">Reference proteome</keyword>
<evidence type="ECO:0000256" key="4">
    <source>
        <dbReference type="ARBA" id="ARBA00022840"/>
    </source>
</evidence>
<evidence type="ECO:0000313" key="11">
    <source>
        <dbReference type="Proteomes" id="UP000605848"/>
    </source>
</evidence>
<dbReference type="Pfam" id="PF00271">
    <property type="entry name" value="Helicase_C"/>
    <property type="match status" value="1"/>
</dbReference>
<keyword evidence="3 6" id="KW-0347">Helicase</keyword>
<evidence type="ECO:0000256" key="6">
    <source>
        <dbReference type="RuleBase" id="RU000492"/>
    </source>
</evidence>
<dbReference type="Pfam" id="PF03880">
    <property type="entry name" value="DbpA"/>
    <property type="match status" value="1"/>
</dbReference>
<dbReference type="InterPro" id="IPR011545">
    <property type="entry name" value="DEAD/DEAH_box_helicase_dom"/>
</dbReference>